<dbReference type="Gene3D" id="1.20.1260.10">
    <property type="match status" value="1"/>
</dbReference>
<dbReference type="InterPro" id="IPR009078">
    <property type="entry name" value="Ferritin-like_SF"/>
</dbReference>
<dbReference type="InterPro" id="IPR024934">
    <property type="entry name" value="Rubredoxin-like_dom"/>
</dbReference>
<evidence type="ECO:0000256" key="5">
    <source>
        <dbReference type="ARBA" id="ARBA00023004"/>
    </source>
</evidence>
<evidence type="ECO:0000259" key="6">
    <source>
        <dbReference type="PROSITE" id="PS50903"/>
    </source>
</evidence>
<keyword evidence="5" id="KW-0408">Iron</keyword>
<dbReference type="InterPro" id="IPR009040">
    <property type="entry name" value="Ferritin-like_diiron"/>
</dbReference>
<dbReference type="EMBL" id="LNQE01001641">
    <property type="protein sequence ID" value="KUG14582.1"/>
    <property type="molecule type" value="Genomic_DNA"/>
</dbReference>
<keyword evidence="3" id="KW-0479">Metal-binding</keyword>
<dbReference type="PROSITE" id="PS50905">
    <property type="entry name" value="FERRITIN_LIKE"/>
    <property type="match status" value="1"/>
</dbReference>
<dbReference type="SUPFAM" id="SSF47240">
    <property type="entry name" value="Ferritin-like"/>
    <property type="match status" value="1"/>
</dbReference>
<keyword evidence="2" id="KW-0813">Transport</keyword>
<protein>
    <submittedName>
        <fullName evidence="8">Rubrerythrin</fullName>
    </submittedName>
</protein>
<dbReference type="CDD" id="cd01041">
    <property type="entry name" value="Rubrerythrin"/>
    <property type="match status" value="1"/>
</dbReference>
<evidence type="ECO:0000313" key="8">
    <source>
        <dbReference type="EMBL" id="KUG14582.1"/>
    </source>
</evidence>
<dbReference type="InterPro" id="IPR012347">
    <property type="entry name" value="Ferritin-like"/>
</dbReference>
<evidence type="ECO:0000256" key="1">
    <source>
        <dbReference type="ARBA" id="ARBA00001965"/>
    </source>
</evidence>
<organism evidence="8">
    <name type="scientific">hydrocarbon metagenome</name>
    <dbReference type="NCBI Taxonomy" id="938273"/>
    <lineage>
        <taxon>unclassified sequences</taxon>
        <taxon>metagenomes</taxon>
        <taxon>ecological metagenomes</taxon>
    </lineage>
</organism>
<evidence type="ECO:0000256" key="2">
    <source>
        <dbReference type="ARBA" id="ARBA00022448"/>
    </source>
</evidence>
<accession>A0A0W8F0Z2</accession>
<evidence type="ECO:0000259" key="7">
    <source>
        <dbReference type="PROSITE" id="PS50905"/>
    </source>
</evidence>
<dbReference type="CDD" id="cd00729">
    <property type="entry name" value="rubredoxin_SM"/>
    <property type="match status" value="1"/>
</dbReference>
<dbReference type="InterPro" id="IPR048574">
    <property type="entry name" value="RUBY_RBDX"/>
</dbReference>
<dbReference type="Gene3D" id="2.20.28.10">
    <property type="match status" value="1"/>
</dbReference>
<evidence type="ECO:0000256" key="3">
    <source>
        <dbReference type="ARBA" id="ARBA00022723"/>
    </source>
</evidence>
<dbReference type="PANTHER" id="PTHR43865">
    <property type="entry name" value="RUBRERYTHRIN-RELATED"/>
    <property type="match status" value="1"/>
</dbReference>
<dbReference type="Pfam" id="PF21349">
    <property type="entry name" value="RUBY_RBDX"/>
    <property type="match status" value="1"/>
</dbReference>
<comment type="cofactor">
    <cofactor evidence="1">
        <name>Fe(3+)</name>
        <dbReference type="ChEBI" id="CHEBI:29034"/>
    </cofactor>
</comment>
<comment type="caution">
    <text evidence="8">The sequence shown here is derived from an EMBL/GenBank/DDBJ whole genome shotgun (WGS) entry which is preliminary data.</text>
</comment>
<dbReference type="InterPro" id="IPR003251">
    <property type="entry name" value="Rr_diiron-bd_dom"/>
</dbReference>
<dbReference type="PANTHER" id="PTHR43865:SF1">
    <property type="entry name" value="RUBRERYTHRIN-RELATED"/>
    <property type="match status" value="1"/>
</dbReference>
<sequence length="190" mass="21163">MEFKGSKTEKCLLAAFAGESQARNRYTFFASVAKKEGYEQISALFQKTADEEKEHGKLFFKQLRGGTAEITAAYPAGMIGTTKENLLAAAEGEKHEWDTLYPDFAGIAEREGFSEIAALFRQVATVEAHHEQRYRKLLAAVTKGTVFARGTPSLWYCRNCGAVLEGKAAPEKCPVCDHPQAYFELFVENY</sequence>
<name>A0A0W8F0Z2_9ZZZZ</name>
<gene>
    <name evidence="8" type="ORF">ASZ90_015778</name>
</gene>
<proteinExistence type="predicted"/>
<feature type="domain" description="Rubredoxin-like" evidence="6">
    <location>
        <begin position="152"/>
        <end position="186"/>
    </location>
</feature>
<evidence type="ECO:0000256" key="4">
    <source>
        <dbReference type="ARBA" id="ARBA00022982"/>
    </source>
</evidence>
<reference evidence="8" key="1">
    <citation type="journal article" date="2015" name="Proc. Natl. Acad. Sci. U.S.A.">
        <title>Networks of energetic and metabolic interactions define dynamics in microbial communities.</title>
        <authorList>
            <person name="Embree M."/>
            <person name="Liu J.K."/>
            <person name="Al-Bassam M.M."/>
            <person name="Zengler K."/>
        </authorList>
    </citation>
    <scope>NUCLEOTIDE SEQUENCE</scope>
</reference>
<dbReference type="InterPro" id="IPR052364">
    <property type="entry name" value="Rubrerythrin"/>
</dbReference>
<dbReference type="SUPFAM" id="SSF57802">
    <property type="entry name" value="Rubredoxin-like"/>
    <property type="match status" value="1"/>
</dbReference>
<dbReference type="PROSITE" id="PS50903">
    <property type="entry name" value="RUBREDOXIN_LIKE"/>
    <property type="match status" value="1"/>
</dbReference>
<dbReference type="NCBIfam" id="NF045767">
    <property type="entry name" value="RuberyRbr"/>
    <property type="match status" value="1"/>
</dbReference>
<keyword evidence="4" id="KW-0249">Electron transport</keyword>
<dbReference type="GO" id="GO:0016491">
    <property type="term" value="F:oxidoreductase activity"/>
    <property type="evidence" value="ECO:0007669"/>
    <property type="project" value="InterPro"/>
</dbReference>
<dbReference type="Pfam" id="PF02915">
    <property type="entry name" value="Rubrerythrin"/>
    <property type="match status" value="1"/>
</dbReference>
<feature type="domain" description="Ferritin-like diiron" evidence="7">
    <location>
        <begin position="2"/>
        <end position="145"/>
    </location>
</feature>
<dbReference type="GO" id="GO:0005506">
    <property type="term" value="F:iron ion binding"/>
    <property type="evidence" value="ECO:0007669"/>
    <property type="project" value="InterPro"/>
</dbReference>
<dbReference type="AlphaFoldDB" id="A0A0W8F0Z2"/>